<accession>A0ABM9EKM2</accession>
<organism evidence="1 2">
    <name type="scientific">Neobacillus rhizosphaerae</name>
    <dbReference type="NCBI Taxonomy" id="2880965"/>
    <lineage>
        <taxon>Bacteria</taxon>
        <taxon>Bacillati</taxon>
        <taxon>Bacillota</taxon>
        <taxon>Bacilli</taxon>
        <taxon>Bacillales</taxon>
        <taxon>Bacillaceae</taxon>
        <taxon>Neobacillus</taxon>
    </lineage>
</organism>
<reference evidence="1" key="1">
    <citation type="submission" date="2022-04" db="EMBL/GenBank/DDBJ databases">
        <authorList>
            <person name="Criscuolo A."/>
        </authorList>
    </citation>
    <scope>NUCLEOTIDE SEQUENCE</scope>
    <source>
        <strain evidence="1">CIP111895</strain>
    </source>
</reference>
<protein>
    <submittedName>
        <fullName evidence="1">Uncharacterized protein</fullName>
    </submittedName>
</protein>
<gene>
    <name evidence="1" type="ORF">BACCIP111895_00256</name>
</gene>
<dbReference type="Proteomes" id="UP000838308">
    <property type="component" value="Unassembled WGS sequence"/>
</dbReference>
<sequence>MNKHSALWIAFQTVLSLLAQTLFPVLANEERMSTIW</sequence>
<dbReference type="EMBL" id="CALBWS010000001">
    <property type="protein sequence ID" value="CAH2713123.1"/>
    <property type="molecule type" value="Genomic_DNA"/>
</dbReference>
<comment type="caution">
    <text evidence="1">The sequence shown here is derived from an EMBL/GenBank/DDBJ whole genome shotgun (WGS) entry which is preliminary data.</text>
</comment>
<evidence type="ECO:0000313" key="1">
    <source>
        <dbReference type="EMBL" id="CAH2713123.1"/>
    </source>
</evidence>
<name>A0ABM9EKM2_9BACI</name>
<evidence type="ECO:0000313" key="2">
    <source>
        <dbReference type="Proteomes" id="UP000838308"/>
    </source>
</evidence>
<keyword evidence="2" id="KW-1185">Reference proteome</keyword>
<proteinExistence type="predicted"/>